<gene>
    <name evidence="2" type="ORF">BGZ99_001999</name>
</gene>
<feature type="transmembrane region" description="Helical" evidence="1">
    <location>
        <begin position="12"/>
        <end position="30"/>
    </location>
</feature>
<protein>
    <submittedName>
        <fullName evidence="2">Uncharacterized protein</fullName>
    </submittedName>
</protein>
<dbReference type="EMBL" id="JAAAIP010001551">
    <property type="protein sequence ID" value="KAG0305691.1"/>
    <property type="molecule type" value="Genomic_DNA"/>
</dbReference>
<feature type="transmembrane region" description="Helical" evidence="1">
    <location>
        <begin position="42"/>
        <end position="61"/>
    </location>
</feature>
<keyword evidence="1" id="KW-0472">Membrane</keyword>
<proteinExistence type="predicted"/>
<keyword evidence="1" id="KW-0812">Transmembrane</keyword>
<reference evidence="2" key="1">
    <citation type="journal article" date="2020" name="Fungal Divers.">
        <title>Resolving the Mortierellaceae phylogeny through synthesis of multi-gene phylogenetics and phylogenomics.</title>
        <authorList>
            <person name="Vandepol N."/>
            <person name="Liber J."/>
            <person name="Desiro A."/>
            <person name="Na H."/>
            <person name="Kennedy M."/>
            <person name="Barry K."/>
            <person name="Grigoriev I.V."/>
            <person name="Miller A.N."/>
            <person name="O'Donnell K."/>
            <person name="Stajich J.E."/>
            <person name="Bonito G."/>
        </authorList>
    </citation>
    <scope>NUCLEOTIDE SEQUENCE</scope>
    <source>
        <strain evidence="2">REB-010B</strain>
    </source>
</reference>
<dbReference type="OrthoDB" id="70250at2759"/>
<comment type="caution">
    <text evidence="2">The sequence shown here is derived from an EMBL/GenBank/DDBJ whole genome shotgun (WGS) entry which is preliminary data.</text>
</comment>
<name>A0A9P6UJT3_9FUNG</name>
<sequence>MRTYLISAALSFALGYYACNFALISTIYDFAASVPETTHKRYLLYALLILVALFVLILIPLERIANFEARRKQDYPFRTSAREHLQRRGSF</sequence>
<keyword evidence="3" id="KW-1185">Reference proteome</keyword>
<evidence type="ECO:0000313" key="3">
    <source>
        <dbReference type="Proteomes" id="UP000738325"/>
    </source>
</evidence>
<accession>A0A9P6UJT3</accession>
<evidence type="ECO:0000256" key="1">
    <source>
        <dbReference type="SAM" id="Phobius"/>
    </source>
</evidence>
<evidence type="ECO:0000313" key="2">
    <source>
        <dbReference type="EMBL" id="KAG0305691.1"/>
    </source>
</evidence>
<keyword evidence="1" id="KW-1133">Transmembrane helix</keyword>
<dbReference type="AlphaFoldDB" id="A0A9P6UJT3"/>
<dbReference type="Proteomes" id="UP000738325">
    <property type="component" value="Unassembled WGS sequence"/>
</dbReference>
<organism evidence="2 3">
    <name type="scientific">Dissophora globulifera</name>
    <dbReference type="NCBI Taxonomy" id="979702"/>
    <lineage>
        <taxon>Eukaryota</taxon>
        <taxon>Fungi</taxon>
        <taxon>Fungi incertae sedis</taxon>
        <taxon>Mucoromycota</taxon>
        <taxon>Mortierellomycotina</taxon>
        <taxon>Mortierellomycetes</taxon>
        <taxon>Mortierellales</taxon>
        <taxon>Mortierellaceae</taxon>
        <taxon>Dissophora</taxon>
    </lineage>
</organism>